<dbReference type="Proteomes" id="UP001642409">
    <property type="component" value="Unassembled WGS sequence"/>
</dbReference>
<keyword evidence="5" id="KW-1185">Reference proteome</keyword>
<dbReference type="InterPro" id="IPR017930">
    <property type="entry name" value="Myb_dom"/>
</dbReference>
<keyword evidence="3" id="KW-0238">DNA-binding</keyword>
<dbReference type="InterPro" id="IPR009057">
    <property type="entry name" value="Homeodomain-like_sf"/>
</dbReference>
<evidence type="ECO:0000313" key="4">
    <source>
        <dbReference type="EMBL" id="CAL5977732.1"/>
    </source>
</evidence>
<reference evidence="4 5" key="2">
    <citation type="submission" date="2024-07" db="EMBL/GenBank/DDBJ databases">
        <authorList>
            <person name="Akdeniz Z."/>
        </authorList>
    </citation>
    <scope>NUCLEOTIDE SEQUENCE [LARGE SCALE GENOMIC DNA]</scope>
</reference>
<dbReference type="InterPro" id="IPR001005">
    <property type="entry name" value="SANT/Myb"/>
</dbReference>
<feature type="domain" description="HTH myb-type" evidence="2">
    <location>
        <begin position="1"/>
        <end position="61"/>
    </location>
</feature>
<dbReference type="PROSITE" id="PS51294">
    <property type="entry name" value="HTH_MYB"/>
    <property type="match status" value="1"/>
</dbReference>
<dbReference type="PROSITE" id="PS50090">
    <property type="entry name" value="MYB_LIKE"/>
    <property type="match status" value="1"/>
</dbReference>
<sequence>MTERKHTGYTLWTDDDIHKLTNLVDQYTVDKINWQRIALHFPTRTLQQCKSFYNNKIKQFVFELKDGVPLPNHDFVHYCYVYYITKYKSKDEDLNDRVKRIVAESCWEDIFPTMTFLLKNVEFKYNKKLLRGTKEFILYHKAQEEKINDLFKRSKRIKIMNVPVTIEEWEAFKKFMEEGQPDLIVSHVDQKLEELCGKEGK</sequence>
<dbReference type="Gene3D" id="1.10.10.60">
    <property type="entry name" value="Homeodomain-like"/>
    <property type="match status" value="1"/>
</dbReference>
<evidence type="ECO:0000313" key="3">
    <source>
        <dbReference type="EMBL" id="CAI9919237.1"/>
    </source>
</evidence>
<dbReference type="SUPFAM" id="SSF46689">
    <property type="entry name" value="Homeodomain-like"/>
    <property type="match status" value="1"/>
</dbReference>
<reference evidence="3" key="1">
    <citation type="submission" date="2023-06" db="EMBL/GenBank/DDBJ databases">
        <authorList>
            <person name="Kurt Z."/>
        </authorList>
    </citation>
    <scope>NUCLEOTIDE SEQUENCE</scope>
</reference>
<dbReference type="CDD" id="cd00167">
    <property type="entry name" value="SANT"/>
    <property type="match status" value="1"/>
</dbReference>
<feature type="domain" description="Myb-like" evidence="1">
    <location>
        <begin position="12"/>
        <end position="57"/>
    </location>
</feature>
<accession>A0AA86NG12</accession>
<comment type="caution">
    <text evidence="3">The sequence shown here is derived from an EMBL/GenBank/DDBJ whole genome shotgun (WGS) entry which is preliminary data.</text>
</comment>
<evidence type="ECO:0000259" key="1">
    <source>
        <dbReference type="PROSITE" id="PS50090"/>
    </source>
</evidence>
<dbReference type="Pfam" id="PF00249">
    <property type="entry name" value="Myb_DNA-binding"/>
    <property type="match status" value="1"/>
</dbReference>
<evidence type="ECO:0000313" key="5">
    <source>
        <dbReference type="Proteomes" id="UP001642409"/>
    </source>
</evidence>
<proteinExistence type="predicted"/>
<dbReference type="EMBL" id="CAXDID020000008">
    <property type="protein sequence ID" value="CAL5977732.1"/>
    <property type="molecule type" value="Genomic_DNA"/>
</dbReference>
<dbReference type="GO" id="GO:0003677">
    <property type="term" value="F:DNA binding"/>
    <property type="evidence" value="ECO:0007669"/>
    <property type="project" value="UniProtKB-KW"/>
</dbReference>
<dbReference type="SMART" id="SM00717">
    <property type="entry name" value="SANT"/>
    <property type="match status" value="1"/>
</dbReference>
<protein>
    <submittedName>
        <fullName evidence="3">Myb-like DNA-binding domain-containing protein</fullName>
    </submittedName>
    <submittedName>
        <fullName evidence="4">Myb-like_DNA-binding domain-containing protein</fullName>
    </submittedName>
</protein>
<name>A0AA86NG12_9EUKA</name>
<gene>
    <name evidence="4" type="ORF">HINF_LOCUS4446</name>
    <name evidence="3" type="ORF">HINF_LOCUS6882</name>
</gene>
<evidence type="ECO:0000259" key="2">
    <source>
        <dbReference type="PROSITE" id="PS51294"/>
    </source>
</evidence>
<organism evidence="3">
    <name type="scientific">Hexamita inflata</name>
    <dbReference type="NCBI Taxonomy" id="28002"/>
    <lineage>
        <taxon>Eukaryota</taxon>
        <taxon>Metamonada</taxon>
        <taxon>Diplomonadida</taxon>
        <taxon>Hexamitidae</taxon>
        <taxon>Hexamitinae</taxon>
        <taxon>Hexamita</taxon>
    </lineage>
</organism>
<dbReference type="AlphaFoldDB" id="A0AA86NG12"/>
<dbReference type="EMBL" id="CATOUU010000171">
    <property type="protein sequence ID" value="CAI9919237.1"/>
    <property type="molecule type" value="Genomic_DNA"/>
</dbReference>